<dbReference type="OrthoDB" id="6130266at2759"/>
<dbReference type="Proteomes" id="UP000596742">
    <property type="component" value="Unassembled WGS sequence"/>
</dbReference>
<comment type="caution">
    <text evidence="1">The sequence shown here is derived from an EMBL/GenBank/DDBJ whole genome shotgun (WGS) entry which is preliminary data.</text>
</comment>
<protein>
    <submittedName>
        <fullName evidence="1">Uncharacterized protein</fullName>
    </submittedName>
</protein>
<proteinExistence type="predicted"/>
<evidence type="ECO:0000313" key="2">
    <source>
        <dbReference type="Proteomes" id="UP000596742"/>
    </source>
</evidence>
<reference evidence="1" key="1">
    <citation type="submission" date="2018-11" db="EMBL/GenBank/DDBJ databases">
        <authorList>
            <person name="Alioto T."/>
            <person name="Alioto T."/>
        </authorList>
    </citation>
    <scope>NUCLEOTIDE SEQUENCE</scope>
</reference>
<accession>A0A8B6CTZ0</accession>
<keyword evidence="2" id="KW-1185">Reference proteome</keyword>
<organism evidence="1 2">
    <name type="scientific">Mytilus galloprovincialis</name>
    <name type="common">Mediterranean mussel</name>
    <dbReference type="NCBI Taxonomy" id="29158"/>
    <lineage>
        <taxon>Eukaryota</taxon>
        <taxon>Metazoa</taxon>
        <taxon>Spiralia</taxon>
        <taxon>Lophotrochozoa</taxon>
        <taxon>Mollusca</taxon>
        <taxon>Bivalvia</taxon>
        <taxon>Autobranchia</taxon>
        <taxon>Pteriomorphia</taxon>
        <taxon>Mytilida</taxon>
        <taxon>Mytiloidea</taxon>
        <taxon>Mytilidae</taxon>
        <taxon>Mytilinae</taxon>
        <taxon>Mytilus</taxon>
    </lineage>
</organism>
<sequence>MDIESVPPPERSKSQGNFLEKRATIVSASIPKYVSGIDGCTTQVFPGATIGRLTKLISFGKVDLISLDFVIVHDGTNNISSSQSVDMVDTIVSYFGDLIHKLNKKTFAKLIFTFILPRPVDHMETGDKVNK</sequence>
<gene>
    <name evidence="1" type="ORF">MGAL_10B034172</name>
</gene>
<dbReference type="EMBL" id="UYJE01002251">
    <property type="protein sequence ID" value="VDI09053.1"/>
    <property type="molecule type" value="Genomic_DNA"/>
</dbReference>
<dbReference type="AlphaFoldDB" id="A0A8B6CTZ0"/>
<name>A0A8B6CTZ0_MYTGA</name>
<feature type="non-terminal residue" evidence="1">
    <location>
        <position position="131"/>
    </location>
</feature>
<evidence type="ECO:0000313" key="1">
    <source>
        <dbReference type="EMBL" id="VDI09053.1"/>
    </source>
</evidence>